<keyword evidence="4" id="KW-0808">Transferase</keyword>
<dbReference type="PANTHER" id="PTHR21064">
    <property type="entry name" value="AMINOGLYCOSIDE PHOSPHOTRANSFERASE DOMAIN-CONTAINING PROTEIN-RELATED"/>
    <property type="match status" value="1"/>
</dbReference>
<keyword evidence="3" id="KW-0963">Cytoplasm</keyword>
<sequence>MYTTFSTGVNMSTTFSTGVNMSTTFSTGVIHGDFHSLNIIVDWEDQKVEQSVSGMSTASWDMATLVPQHPQLPHSRCTHQQIIRKYGIIDFEETSFSYPVLELSRLMADMMIDCQLVDVMDIGGHVIAGYMSVNSFTVKQFHYLYETALTCLAQYIILGTHEHQVQEGANVYVMIGVAPSLQVLDKLKGVSSKRVYRAWAAVLRAYNIDNPFPHDE</sequence>
<keyword evidence="5" id="KW-0418">Kinase</keyword>
<gene>
    <name evidence="6" type="ORF">BaRGS_00019677</name>
</gene>
<comment type="similarity">
    <text evidence="2">Belongs to the aminoglycoside phosphotransferase family.</text>
</comment>
<dbReference type="GO" id="GO:0005737">
    <property type="term" value="C:cytoplasm"/>
    <property type="evidence" value="ECO:0007669"/>
    <property type="project" value="UniProtKB-SubCell"/>
</dbReference>
<keyword evidence="7" id="KW-1185">Reference proteome</keyword>
<name>A0ABD0KPD0_9CAEN</name>
<evidence type="ECO:0008006" key="8">
    <source>
        <dbReference type="Google" id="ProtNLM"/>
    </source>
</evidence>
<reference evidence="6 7" key="1">
    <citation type="journal article" date="2023" name="Sci. Data">
        <title>Genome assembly of the Korean intertidal mud-creeper Batillaria attramentaria.</title>
        <authorList>
            <person name="Patra A.K."/>
            <person name="Ho P.T."/>
            <person name="Jun S."/>
            <person name="Lee S.J."/>
            <person name="Kim Y."/>
            <person name="Won Y.J."/>
        </authorList>
    </citation>
    <scope>NUCLEOTIDE SEQUENCE [LARGE SCALE GENOMIC DNA]</scope>
    <source>
        <strain evidence="6">Wonlab-2016</strain>
    </source>
</reference>
<protein>
    <recommendedName>
        <fullName evidence="8">Aminoglycoside phosphotransferase domain-containing protein</fullName>
    </recommendedName>
</protein>
<comment type="caution">
    <text evidence="6">The sequence shown here is derived from an EMBL/GenBank/DDBJ whole genome shotgun (WGS) entry which is preliminary data.</text>
</comment>
<dbReference type="InterPro" id="IPR050249">
    <property type="entry name" value="Pseudomonas-type_ThrB"/>
</dbReference>
<evidence type="ECO:0000256" key="1">
    <source>
        <dbReference type="ARBA" id="ARBA00004496"/>
    </source>
</evidence>
<evidence type="ECO:0000313" key="7">
    <source>
        <dbReference type="Proteomes" id="UP001519460"/>
    </source>
</evidence>
<organism evidence="6 7">
    <name type="scientific">Batillaria attramentaria</name>
    <dbReference type="NCBI Taxonomy" id="370345"/>
    <lineage>
        <taxon>Eukaryota</taxon>
        <taxon>Metazoa</taxon>
        <taxon>Spiralia</taxon>
        <taxon>Lophotrochozoa</taxon>
        <taxon>Mollusca</taxon>
        <taxon>Gastropoda</taxon>
        <taxon>Caenogastropoda</taxon>
        <taxon>Sorbeoconcha</taxon>
        <taxon>Cerithioidea</taxon>
        <taxon>Batillariidae</taxon>
        <taxon>Batillaria</taxon>
    </lineage>
</organism>
<dbReference type="EMBL" id="JACVVK020000143">
    <property type="protein sequence ID" value="KAK7489016.1"/>
    <property type="molecule type" value="Genomic_DNA"/>
</dbReference>
<evidence type="ECO:0000256" key="4">
    <source>
        <dbReference type="ARBA" id="ARBA00022679"/>
    </source>
</evidence>
<dbReference type="AlphaFoldDB" id="A0ABD0KPD0"/>
<dbReference type="InterPro" id="IPR011009">
    <property type="entry name" value="Kinase-like_dom_sf"/>
</dbReference>
<evidence type="ECO:0000256" key="5">
    <source>
        <dbReference type="ARBA" id="ARBA00022777"/>
    </source>
</evidence>
<dbReference type="Proteomes" id="UP001519460">
    <property type="component" value="Unassembled WGS sequence"/>
</dbReference>
<evidence type="ECO:0000313" key="6">
    <source>
        <dbReference type="EMBL" id="KAK7489016.1"/>
    </source>
</evidence>
<evidence type="ECO:0000256" key="3">
    <source>
        <dbReference type="ARBA" id="ARBA00022490"/>
    </source>
</evidence>
<proteinExistence type="inferred from homology"/>
<dbReference type="GO" id="GO:0016301">
    <property type="term" value="F:kinase activity"/>
    <property type="evidence" value="ECO:0007669"/>
    <property type="project" value="UniProtKB-KW"/>
</dbReference>
<accession>A0ABD0KPD0</accession>
<evidence type="ECO:0000256" key="2">
    <source>
        <dbReference type="ARBA" id="ARBA00006219"/>
    </source>
</evidence>
<comment type="subcellular location">
    <subcellularLocation>
        <location evidence="1">Cytoplasm</location>
    </subcellularLocation>
</comment>
<dbReference type="SUPFAM" id="SSF56112">
    <property type="entry name" value="Protein kinase-like (PK-like)"/>
    <property type="match status" value="1"/>
</dbReference>
<dbReference type="PANTHER" id="PTHR21064:SF1">
    <property type="entry name" value="HYDROXYLYSINE KINASE"/>
    <property type="match status" value="1"/>
</dbReference>